<dbReference type="Gene3D" id="1.10.10.10">
    <property type="entry name" value="Winged helix-like DNA-binding domain superfamily/Winged helix DNA-binding domain"/>
    <property type="match status" value="1"/>
</dbReference>
<dbReference type="AlphaFoldDB" id="A0A7J9RTP8"/>
<sequence length="79" mass="9006">MTNAIEGDLRKLSPSARSVLRKLASLGGKGRPKDLGDNIWTVNRALAQLMRYGYVEKEERGIYKILDPMIVHYFAKREV</sequence>
<dbReference type="GeneID" id="68930172"/>
<reference evidence="1 2" key="1">
    <citation type="submission" date="2020-08" db="EMBL/GenBank/DDBJ databases">
        <title>Genomic Encyclopedia of Type Strains, Phase IV (KMG-IV): sequencing the most valuable type-strain genomes for metagenomic binning, comparative biology and taxonomic classification.</title>
        <authorList>
            <person name="Goeker M."/>
        </authorList>
    </citation>
    <scope>NUCLEOTIDE SEQUENCE [LARGE SCALE GENOMIC DNA]</scope>
    <source>
        <strain evidence="1 2">DSM 12421</strain>
    </source>
</reference>
<evidence type="ECO:0000313" key="1">
    <source>
        <dbReference type="EMBL" id="MBB5253520.1"/>
    </source>
</evidence>
<accession>A0A7J9RTP8</accession>
<protein>
    <submittedName>
        <fullName evidence="1">Putative transcriptional regulator</fullName>
    </submittedName>
</protein>
<organism evidence="1 2">
    <name type="scientific">Sulfurisphaera ohwakuensis</name>
    <dbReference type="NCBI Taxonomy" id="69656"/>
    <lineage>
        <taxon>Archaea</taxon>
        <taxon>Thermoproteota</taxon>
        <taxon>Thermoprotei</taxon>
        <taxon>Sulfolobales</taxon>
        <taxon>Sulfolobaceae</taxon>
        <taxon>Sulfurisphaera</taxon>
    </lineage>
</organism>
<comment type="caution">
    <text evidence="1">The sequence shown here is derived from an EMBL/GenBank/DDBJ whole genome shotgun (WGS) entry which is preliminary data.</text>
</comment>
<proteinExistence type="predicted"/>
<name>A0A7J9RTP8_SULOH</name>
<gene>
    <name evidence="1" type="ORF">HNQ62_001289</name>
</gene>
<dbReference type="RefSeq" id="WP_231113591.1">
    <property type="nucleotide sequence ID" value="NZ_CP045484.1"/>
</dbReference>
<dbReference type="InterPro" id="IPR036388">
    <property type="entry name" value="WH-like_DNA-bd_sf"/>
</dbReference>
<dbReference type="Proteomes" id="UP000582213">
    <property type="component" value="Unassembled WGS sequence"/>
</dbReference>
<evidence type="ECO:0000313" key="2">
    <source>
        <dbReference type="Proteomes" id="UP000582213"/>
    </source>
</evidence>
<dbReference type="EMBL" id="JACHFY010000005">
    <property type="protein sequence ID" value="MBB5253520.1"/>
    <property type="molecule type" value="Genomic_DNA"/>
</dbReference>